<feature type="non-terminal residue" evidence="2">
    <location>
        <position position="1"/>
    </location>
</feature>
<feature type="region of interest" description="Disordered" evidence="1">
    <location>
        <begin position="18"/>
        <end position="97"/>
    </location>
</feature>
<dbReference type="Proteomes" id="UP000054324">
    <property type="component" value="Unassembled WGS sequence"/>
</dbReference>
<reference evidence="2 3" key="1">
    <citation type="submission" date="2013-11" db="EMBL/GenBank/DDBJ databases">
        <title>Opisthorchis viverrini - life in the bile duct.</title>
        <authorList>
            <person name="Young N.D."/>
            <person name="Nagarajan N."/>
            <person name="Lin S.J."/>
            <person name="Korhonen P.K."/>
            <person name="Jex A.R."/>
            <person name="Hall R.S."/>
            <person name="Safavi-Hemami H."/>
            <person name="Kaewkong W."/>
            <person name="Bertrand D."/>
            <person name="Gao S."/>
            <person name="Seet Q."/>
            <person name="Wongkham S."/>
            <person name="Teh B.T."/>
            <person name="Wongkham C."/>
            <person name="Intapan P.M."/>
            <person name="Maleewong W."/>
            <person name="Yang X."/>
            <person name="Hu M."/>
            <person name="Wang Z."/>
            <person name="Hofmann A."/>
            <person name="Sternberg P.W."/>
            <person name="Tan P."/>
            <person name="Wang J."/>
            <person name="Gasser R.B."/>
        </authorList>
    </citation>
    <scope>NUCLEOTIDE SEQUENCE [LARGE SCALE GENOMIC DNA]</scope>
</reference>
<evidence type="ECO:0000313" key="3">
    <source>
        <dbReference type="Proteomes" id="UP000054324"/>
    </source>
</evidence>
<accession>A0A075AA56</accession>
<evidence type="ECO:0000313" key="2">
    <source>
        <dbReference type="EMBL" id="KER24449.1"/>
    </source>
</evidence>
<protein>
    <submittedName>
        <fullName evidence="2">Uncharacterized protein</fullName>
    </submittedName>
</protein>
<proteinExistence type="predicted"/>
<dbReference type="AlphaFoldDB" id="A0A075AA56"/>
<dbReference type="RefSeq" id="XP_009171811.1">
    <property type="nucleotide sequence ID" value="XM_009173547.1"/>
</dbReference>
<keyword evidence="3" id="KW-1185">Reference proteome</keyword>
<organism evidence="2 3">
    <name type="scientific">Opisthorchis viverrini</name>
    <name type="common">Southeast Asian liver fluke</name>
    <dbReference type="NCBI Taxonomy" id="6198"/>
    <lineage>
        <taxon>Eukaryota</taxon>
        <taxon>Metazoa</taxon>
        <taxon>Spiralia</taxon>
        <taxon>Lophotrochozoa</taxon>
        <taxon>Platyhelminthes</taxon>
        <taxon>Trematoda</taxon>
        <taxon>Digenea</taxon>
        <taxon>Opisthorchiida</taxon>
        <taxon>Opisthorchiata</taxon>
        <taxon>Opisthorchiidae</taxon>
        <taxon>Opisthorchis</taxon>
    </lineage>
</organism>
<gene>
    <name evidence="2" type="ORF">T265_14419</name>
</gene>
<sequence length="97" mass="10741">LLRHPKDGVARAKILSDCPGLDRNSQDAEAGFKPRTFRSSVHDHESKDEDKRSAVMPFLRLGATSPEGNKMTGILIDCPNLGRSRDAEVGPRSFRRP</sequence>
<feature type="compositionally biased region" description="Basic and acidic residues" evidence="1">
    <location>
        <begin position="40"/>
        <end position="53"/>
    </location>
</feature>
<evidence type="ECO:0000256" key="1">
    <source>
        <dbReference type="SAM" id="MobiDB-lite"/>
    </source>
</evidence>
<dbReference type="CTD" id="20328585"/>
<dbReference type="GeneID" id="20328585"/>
<name>A0A075AA56_OPIVI</name>
<dbReference type="EMBL" id="KL596809">
    <property type="protein sequence ID" value="KER24449.1"/>
    <property type="molecule type" value="Genomic_DNA"/>
</dbReference>
<dbReference type="KEGG" id="ovi:T265_14419"/>